<keyword evidence="2" id="KW-1185">Reference proteome</keyword>
<accession>A0ACB9DIK0</accession>
<comment type="caution">
    <text evidence="1">The sequence shown here is derived from an EMBL/GenBank/DDBJ whole genome shotgun (WGS) entry which is preliminary data.</text>
</comment>
<sequence>MMRTSASAAAEAGGLGFRNINQTKSRIDKNRNETNNPTTCLQISGFGELTGGERVLEKSNLGNRGCESTYML</sequence>
<name>A0ACB9DIK0_ARCLA</name>
<organism evidence="1 2">
    <name type="scientific">Arctium lappa</name>
    <name type="common">Greater burdock</name>
    <name type="synonym">Lappa major</name>
    <dbReference type="NCBI Taxonomy" id="4217"/>
    <lineage>
        <taxon>Eukaryota</taxon>
        <taxon>Viridiplantae</taxon>
        <taxon>Streptophyta</taxon>
        <taxon>Embryophyta</taxon>
        <taxon>Tracheophyta</taxon>
        <taxon>Spermatophyta</taxon>
        <taxon>Magnoliopsida</taxon>
        <taxon>eudicotyledons</taxon>
        <taxon>Gunneridae</taxon>
        <taxon>Pentapetalae</taxon>
        <taxon>asterids</taxon>
        <taxon>campanulids</taxon>
        <taxon>Asterales</taxon>
        <taxon>Asteraceae</taxon>
        <taxon>Carduoideae</taxon>
        <taxon>Cardueae</taxon>
        <taxon>Arctiinae</taxon>
        <taxon>Arctium</taxon>
    </lineage>
</organism>
<evidence type="ECO:0000313" key="1">
    <source>
        <dbReference type="EMBL" id="KAI3746355.1"/>
    </source>
</evidence>
<protein>
    <submittedName>
        <fullName evidence="1">Uncharacterized protein</fullName>
    </submittedName>
</protein>
<gene>
    <name evidence="1" type="ORF">L6452_08785</name>
</gene>
<proteinExistence type="predicted"/>
<reference evidence="2" key="1">
    <citation type="journal article" date="2022" name="Mol. Ecol. Resour.">
        <title>The genomes of chicory, endive, great burdock and yacon provide insights into Asteraceae palaeo-polyploidization history and plant inulin production.</title>
        <authorList>
            <person name="Fan W."/>
            <person name="Wang S."/>
            <person name="Wang H."/>
            <person name="Wang A."/>
            <person name="Jiang F."/>
            <person name="Liu H."/>
            <person name="Zhao H."/>
            <person name="Xu D."/>
            <person name="Zhang Y."/>
        </authorList>
    </citation>
    <scope>NUCLEOTIDE SEQUENCE [LARGE SCALE GENOMIC DNA]</scope>
    <source>
        <strain evidence="2">cv. Niubang</strain>
    </source>
</reference>
<reference evidence="1 2" key="2">
    <citation type="journal article" date="2022" name="Mol. Ecol. Resour.">
        <title>The genomes of chicory, endive, great burdock and yacon provide insights into Asteraceae paleo-polyploidization history and plant inulin production.</title>
        <authorList>
            <person name="Fan W."/>
            <person name="Wang S."/>
            <person name="Wang H."/>
            <person name="Wang A."/>
            <person name="Jiang F."/>
            <person name="Liu H."/>
            <person name="Zhao H."/>
            <person name="Xu D."/>
            <person name="Zhang Y."/>
        </authorList>
    </citation>
    <scope>NUCLEOTIDE SEQUENCE [LARGE SCALE GENOMIC DNA]</scope>
    <source>
        <strain evidence="2">cv. Niubang</strain>
    </source>
</reference>
<evidence type="ECO:0000313" key="2">
    <source>
        <dbReference type="Proteomes" id="UP001055879"/>
    </source>
</evidence>
<dbReference type="Proteomes" id="UP001055879">
    <property type="component" value="Linkage Group LG03"/>
</dbReference>
<dbReference type="EMBL" id="CM042049">
    <property type="protein sequence ID" value="KAI3746355.1"/>
    <property type="molecule type" value="Genomic_DNA"/>
</dbReference>